<protein>
    <submittedName>
        <fullName evidence="1">Uncharacterized protein</fullName>
    </submittedName>
</protein>
<evidence type="ECO:0000313" key="2">
    <source>
        <dbReference type="Proteomes" id="UP000639772"/>
    </source>
</evidence>
<reference evidence="1 2" key="1">
    <citation type="journal article" date="2020" name="Nat. Food">
        <title>A phased Vanilla planifolia genome enables genetic improvement of flavour and production.</title>
        <authorList>
            <person name="Hasing T."/>
            <person name="Tang H."/>
            <person name="Brym M."/>
            <person name="Khazi F."/>
            <person name="Huang T."/>
            <person name="Chambers A.H."/>
        </authorList>
    </citation>
    <scope>NUCLEOTIDE SEQUENCE [LARGE SCALE GENOMIC DNA]</scope>
    <source>
        <tissue evidence="1">Leaf</tissue>
    </source>
</reference>
<evidence type="ECO:0000313" key="1">
    <source>
        <dbReference type="EMBL" id="KAG0475252.1"/>
    </source>
</evidence>
<dbReference type="EMBL" id="JADCNM010000007">
    <property type="protein sequence ID" value="KAG0475252.1"/>
    <property type="molecule type" value="Genomic_DNA"/>
</dbReference>
<organism evidence="1 2">
    <name type="scientific">Vanilla planifolia</name>
    <name type="common">Vanilla</name>
    <dbReference type="NCBI Taxonomy" id="51239"/>
    <lineage>
        <taxon>Eukaryota</taxon>
        <taxon>Viridiplantae</taxon>
        <taxon>Streptophyta</taxon>
        <taxon>Embryophyta</taxon>
        <taxon>Tracheophyta</taxon>
        <taxon>Spermatophyta</taxon>
        <taxon>Magnoliopsida</taxon>
        <taxon>Liliopsida</taxon>
        <taxon>Asparagales</taxon>
        <taxon>Orchidaceae</taxon>
        <taxon>Vanilloideae</taxon>
        <taxon>Vanilleae</taxon>
        <taxon>Vanilla</taxon>
    </lineage>
</organism>
<comment type="caution">
    <text evidence="1">The sequence shown here is derived from an EMBL/GenBank/DDBJ whole genome shotgun (WGS) entry which is preliminary data.</text>
</comment>
<name>A0A835UV88_VANPL</name>
<accession>A0A835UV88</accession>
<dbReference type="Proteomes" id="UP000639772">
    <property type="component" value="Chromosome 7"/>
</dbReference>
<gene>
    <name evidence="1" type="ORF">HPP92_014938</name>
</gene>
<sequence length="57" mass="6137">MQVSSSGVKKPVGIIHLDNSDGTSFHSPDGLVNERKGRRSPYSFCLGVAFTCFADGY</sequence>
<proteinExistence type="predicted"/>
<dbReference type="AlphaFoldDB" id="A0A835UV88"/>